<dbReference type="AlphaFoldDB" id="L8E8L8"/>
<accession>L8E8L8</accession>
<reference evidence="1" key="1">
    <citation type="journal article" date="2013" name="PLoS ONE">
        <title>Direct detection of alternative open reading frames translation products in human significantly expands the proteome.</title>
        <authorList>
            <person name="Vanderperre B."/>
            <person name="Lucier J.-F."/>
            <person name="Motard J."/>
            <person name="Tremblay G."/>
            <person name="Vanderperre S."/>
            <person name="Wisztorski M."/>
            <person name="Salzet M."/>
            <person name="Boisvert F.-M."/>
            <person name="Roucou X."/>
        </authorList>
    </citation>
    <scope>NUCLEOTIDE SEQUENCE</scope>
</reference>
<name>L8E8L8_HUMAN</name>
<evidence type="ECO:0000313" key="1">
    <source>
        <dbReference type="EMBL" id="CCQ43479.1"/>
    </source>
</evidence>
<organism evidence="1">
    <name type="scientific">Homo sapiens</name>
    <name type="common">Human</name>
    <dbReference type="NCBI Taxonomy" id="9606"/>
    <lineage>
        <taxon>Eukaryota</taxon>
        <taxon>Metazoa</taxon>
        <taxon>Chordata</taxon>
        <taxon>Craniata</taxon>
        <taxon>Vertebrata</taxon>
        <taxon>Euteleostomi</taxon>
        <taxon>Mammalia</taxon>
        <taxon>Eutheria</taxon>
        <taxon>Euarchontoglires</taxon>
        <taxon>Primates</taxon>
        <taxon>Haplorrhini</taxon>
        <taxon>Catarrhini</taxon>
        <taxon>Hominidae</taxon>
        <taxon>Homo</taxon>
    </lineage>
</organism>
<dbReference type="ChiTaRS" id="KLHDC10">
    <property type="organism name" value="human"/>
</dbReference>
<proteinExistence type="predicted"/>
<dbReference type="OrthoDB" id="7676067at2759"/>
<gene>
    <name evidence="1" type="primary">KLHDC10</name>
</gene>
<protein>
    <submittedName>
        <fullName evidence="1">Alternative protein KLHDC10</fullName>
    </submittedName>
</protein>
<dbReference type="EMBL" id="HF583982">
    <property type="protein sequence ID" value="CCQ43479.1"/>
    <property type="molecule type" value="Genomic_DNA"/>
</dbReference>
<sequence length="62" mass="6937">MCLEVITQIMMNREGLIMKTILSSGNSGGIILLQEYGTRWAQMATCPGNWHLCHLCCMETTC</sequence>